<dbReference type="InterPro" id="IPR029058">
    <property type="entry name" value="AB_hydrolase_fold"/>
</dbReference>
<name>A0A6G0XX00_9STRA</name>
<evidence type="ECO:0000313" key="3">
    <source>
        <dbReference type="EMBL" id="KAF0745017.1"/>
    </source>
</evidence>
<dbReference type="GO" id="GO:0005737">
    <property type="term" value="C:cytoplasm"/>
    <property type="evidence" value="ECO:0007669"/>
    <property type="project" value="TreeGrafter"/>
</dbReference>
<dbReference type="PANTHER" id="PTHR48070:SF6">
    <property type="entry name" value="ESTERASE OVCA2"/>
    <property type="match status" value="1"/>
</dbReference>
<dbReference type="Proteomes" id="UP000481153">
    <property type="component" value="Unassembled WGS sequence"/>
</dbReference>
<dbReference type="GO" id="GO:0016787">
    <property type="term" value="F:hydrolase activity"/>
    <property type="evidence" value="ECO:0007669"/>
    <property type="project" value="UniProtKB-KW"/>
</dbReference>
<keyword evidence="1" id="KW-0378">Hydrolase</keyword>
<organism evidence="3 4">
    <name type="scientific">Aphanomyces euteiches</name>
    <dbReference type="NCBI Taxonomy" id="100861"/>
    <lineage>
        <taxon>Eukaryota</taxon>
        <taxon>Sar</taxon>
        <taxon>Stramenopiles</taxon>
        <taxon>Oomycota</taxon>
        <taxon>Saprolegniomycetes</taxon>
        <taxon>Saprolegniales</taxon>
        <taxon>Verrucalvaceae</taxon>
        <taxon>Aphanomyces</taxon>
    </lineage>
</organism>
<dbReference type="AlphaFoldDB" id="A0A6G0XX00"/>
<proteinExistence type="predicted"/>
<dbReference type="PANTHER" id="PTHR48070">
    <property type="entry name" value="ESTERASE OVCA2"/>
    <property type="match status" value="1"/>
</dbReference>
<reference evidence="3 4" key="1">
    <citation type="submission" date="2019-07" db="EMBL/GenBank/DDBJ databases">
        <title>Genomics analysis of Aphanomyces spp. identifies a new class of oomycete effector associated with host adaptation.</title>
        <authorList>
            <person name="Gaulin E."/>
        </authorList>
    </citation>
    <scope>NUCLEOTIDE SEQUENCE [LARGE SCALE GENOMIC DNA]</scope>
    <source>
        <strain evidence="3 4">ATCC 201684</strain>
    </source>
</reference>
<keyword evidence="4" id="KW-1185">Reference proteome</keyword>
<evidence type="ECO:0000259" key="2">
    <source>
        <dbReference type="Pfam" id="PF03959"/>
    </source>
</evidence>
<accession>A0A6G0XX00</accession>
<gene>
    <name evidence="3" type="ORF">Ae201684_000597</name>
</gene>
<evidence type="ECO:0000313" key="4">
    <source>
        <dbReference type="Proteomes" id="UP000481153"/>
    </source>
</evidence>
<dbReference type="Gene3D" id="3.40.50.1820">
    <property type="entry name" value="alpha/beta hydrolase"/>
    <property type="match status" value="1"/>
</dbReference>
<dbReference type="InterPro" id="IPR050593">
    <property type="entry name" value="LovG"/>
</dbReference>
<comment type="caution">
    <text evidence="3">The sequence shown here is derived from an EMBL/GenBank/DDBJ whole genome shotgun (WGS) entry which is preliminary data.</text>
</comment>
<dbReference type="EMBL" id="VJMJ01000003">
    <property type="protein sequence ID" value="KAF0745017.1"/>
    <property type="molecule type" value="Genomic_DNA"/>
</dbReference>
<evidence type="ECO:0000256" key="1">
    <source>
        <dbReference type="ARBA" id="ARBA00022801"/>
    </source>
</evidence>
<dbReference type="Pfam" id="PF03959">
    <property type="entry name" value="FSH1"/>
    <property type="match status" value="1"/>
</dbReference>
<protein>
    <recommendedName>
        <fullName evidence="2">Serine hydrolase domain-containing protein</fullName>
    </recommendedName>
</protein>
<dbReference type="GO" id="GO:0005634">
    <property type="term" value="C:nucleus"/>
    <property type="evidence" value="ECO:0007669"/>
    <property type="project" value="TreeGrafter"/>
</dbReference>
<feature type="domain" description="Serine hydrolase" evidence="2">
    <location>
        <begin position="1"/>
        <end position="203"/>
    </location>
</feature>
<dbReference type="SUPFAM" id="SSF53474">
    <property type="entry name" value="alpha/beta-Hydrolases"/>
    <property type="match status" value="1"/>
</dbReference>
<dbReference type="InterPro" id="IPR005645">
    <property type="entry name" value="FSH-like_dom"/>
</dbReference>
<dbReference type="VEuPathDB" id="FungiDB:AeMF1_004131"/>
<sequence>MVRKLRILCLHGWRTSTTVISLQVAGFRQAFGQSGAEFVSLNAPFPATGPAQEAIRKFFGESGPYYQWWDAVKVPDFVPEKTTYVGLERTLEFVQRQIHELGPFDVVLGFSQGAALTTLLTAHYHAHAKEIPYKAAVLVCGLIPRDGLPNDLVLPFDIPSIHILGQQDEMLSLGHDLVETYSATSRKLYIHDEGHRFPALPKYKPMYVEMVEFLRHVCTDNQD</sequence>